<keyword evidence="1" id="KW-1133">Transmembrane helix</keyword>
<proteinExistence type="predicted"/>
<comment type="caution">
    <text evidence="2">The sequence shown here is derived from an EMBL/GenBank/DDBJ whole genome shotgun (WGS) entry which is preliminary data.</text>
</comment>
<sequence>MVWRMSTSVLMLASEGAETMHELPMPAYMYAVIAIALFALGLAVVWFFRGTAAKYGSAHLPDDADGHEHGTTRGSHH</sequence>
<dbReference type="Proteomes" id="UP000035763">
    <property type="component" value="Unassembled WGS sequence"/>
</dbReference>
<gene>
    <name evidence="2" type="ORF">BN11_270003</name>
</gene>
<keyword evidence="3" id="KW-1185">Reference proteome</keyword>
<name>W6JXE3_9MICO</name>
<dbReference type="EMBL" id="CAJA01000190">
    <property type="protein sequence ID" value="CCH73401.1"/>
    <property type="molecule type" value="Genomic_DNA"/>
</dbReference>
<keyword evidence="1" id="KW-0812">Transmembrane</keyword>
<evidence type="ECO:0000313" key="2">
    <source>
        <dbReference type="EMBL" id="CCH73401.1"/>
    </source>
</evidence>
<dbReference type="STRING" id="1193182.BN11_270003"/>
<feature type="transmembrane region" description="Helical" evidence="1">
    <location>
        <begin position="27"/>
        <end position="48"/>
    </location>
</feature>
<evidence type="ECO:0000256" key="1">
    <source>
        <dbReference type="SAM" id="Phobius"/>
    </source>
</evidence>
<accession>W6JXE3</accession>
<protein>
    <submittedName>
        <fullName evidence="2">Uncharacterized protein</fullName>
    </submittedName>
</protein>
<dbReference type="AlphaFoldDB" id="W6JXE3"/>
<evidence type="ECO:0000313" key="3">
    <source>
        <dbReference type="Proteomes" id="UP000035763"/>
    </source>
</evidence>
<keyword evidence="1" id="KW-0472">Membrane</keyword>
<reference evidence="2 3" key="1">
    <citation type="journal article" date="2013" name="ISME J.">
        <title>A metabolic model for members of the genus Tetrasphaera involved in enhanced biological phosphorus removal.</title>
        <authorList>
            <person name="Kristiansen R."/>
            <person name="Nguyen H.T.T."/>
            <person name="Saunders A.M."/>
            <person name="Nielsen J.L."/>
            <person name="Wimmer R."/>
            <person name="Le V.Q."/>
            <person name="McIlroy S.J."/>
            <person name="Petrovski S."/>
            <person name="Seviour R.J."/>
            <person name="Calteau A."/>
            <person name="Nielsen K.L."/>
            <person name="Nielsen P.H."/>
        </authorList>
    </citation>
    <scope>NUCLEOTIDE SEQUENCE [LARGE SCALE GENOMIC DNA]</scope>
    <source>
        <strain evidence="2 3">Ben110</strain>
    </source>
</reference>
<organism evidence="2 3">
    <name type="scientific">Nostocoides australiense Ben110</name>
    <dbReference type="NCBI Taxonomy" id="1193182"/>
    <lineage>
        <taxon>Bacteria</taxon>
        <taxon>Bacillati</taxon>
        <taxon>Actinomycetota</taxon>
        <taxon>Actinomycetes</taxon>
        <taxon>Micrococcales</taxon>
        <taxon>Intrasporangiaceae</taxon>
        <taxon>Nostocoides</taxon>
    </lineage>
</organism>